<feature type="transmembrane region" description="Helical" evidence="12">
    <location>
        <begin position="86"/>
        <end position="106"/>
    </location>
</feature>
<organism evidence="13 14">
    <name type="scientific">Methylocapsa polymorpha</name>
    <dbReference type="NCBI Taxonomy" id="3080828"/>
    <lineage>
        <taxon>Bacteria</taxon>
        <taxon>Pseudomonadati</taxon>
        <taxon>Pseudomonadota</taxon>
        <taxon>Alphaproteobacteria</taxon>
        <taxon>Hyphomicrobiales</taxon>
        <taxon>Beijerinckiaceae</taxon>
        <taxon>Methylocapsa</taxon>
    </lineage>
</organism>
<accession>A0ABZ0HX94</accession>
<dbReference type="PANTHER" id="PTHR43141:SF5">
    <property type="entry name" value="CYTOCHROME BD-I UBIQUINOL OXIDASE SUBUNIT 2"/>
    <property type="match status" value="1"/>
</dbReference>
<dbReference type="PANTHER" id="PTHR43141">
    <property type="entry name" value="CYTOCHROME BD2 SUBUNIT II"/>
    <property type="match status" value="1"/>
</dbReference>
<feature type="transmembrane region" description="Helical" evidence="12">
    <location>
        <begin position="335"/>
        <end position="355"/>
    </location>
</feature>
<evidence type="ECO:0000313" key="13">
    <source>
        <dbReference type="EMBL" id="WOJ91338.1"/>
    </source>
</evidence>
<dbReference type="Pfam" id="PF02322">
    <property type="entry name" value="Cyt_bd_oxida_II"/>
    <property type="match status" value="1"/>
</dbReference>
<feature type="transmembrane region" description="Helical" evidence="12">
    <location>
        <begin position="118"/>
        <end position="142"/>
    </location>
</feature>
<feature type="transmembrane region" description="Helical" evidence="12">
    <location>
        <begin position="290"/>
        <end position="315"/>
    </location>
</feature>
<evidence type="ECO:0000256" key="11">
    <source>
        <dbReference type="ARBA" id="ARBA00023136"/>
    </source>
</evidence>
<evidence type="ECO:0000256" key="12">
    <source>
        <dbReference type="SAM" id="Phobius"/>
    </source>
</evidence>
<feature type="transmembrane region" description="Helical" evidence="12">
    <location>
        <begin position="12"/>
        <end position="40"/>
    </location>
</feature>
<evidence type="ECO:0000256" key="5">
    <source>
        <dbReference type="ARBA" id="ARBA00022617"/>
    </source>
</evidence>
<evidence type="ECO:0000256" key="1">
    <source>
        <dbReference type="ARBA" id="ARBA00004651"/>
    </source>
</evidence>
<keyword evidence="5" id="KW-0349">Heme</keyword>
<evidence type="ECO:0000256" key="7">
    <source>
        <dbReference type="ARBA" id="ARBA00022723"/>
    </source>
</evidence>
<comment type="subcellular location">
    <subcellularLocation>
        <location evidence="1">Cell membrane</location>
        <topology evidence="1">Multi-pass membrane protein</topology>
    </subcellularLocation>
</comment>
<keyword evidence="7" id="KW-0479">Metal-binding</keyword>
<keyword evidence="11 12" id="KW-0472">Membrane</keyword>
<evidence type="ECO:0000256" key="4">
    <source>
        <dbReference type="ARBA" id="ARBA00022475"/>
    </source>
</evidence>
<reference evidence="13 14" key="1">
    <citation type="submission" date="2023-10" db="EMBL/GenBank/DDBJ databases">
        <title>Novel methanotroph of the genus Methylocapsa from a subarctic wetland.</title>
        <authorList>
            <person name="Belova S.E."/>
            <person name="Oshkin I.Y."/>
            <person name="Miroshnikov K."/>
            <person name="Dedysh S.N."/>
        </authorList>
    </citation>
    <scope>NUCLEOTIDE SEQUENCE [LARGE SCALE GENOMIC DNA]</scope>
    <source>
        <strain evidence="13 14">RX1</strain>
    </source>
</reference>
<gene>
    <name evidence="13" type="primary">cydB</name>
    <name evidence="13" type="ORF">RZS28_08820</name>
</gene>
<keyword evidence="6 12" id="KW-0812">Transmembrane</keyword>
<evidence type="ECO:0000256" key="9">
    <source>
        <dbReference type="ARBA" id="ARBA00022989"/>
    </source>
</evidence>
<evidence type="ECO:0000256" key="6">
    <source>
        <dbReference type="ARBA" id="ARBA00022692"/>
    </source>
</evidence>
<dbReference type="PIRSF" id="PIRSF000267">
    <property type="entry name" value="Cyt_oxidse_sub2"/>
    <property type="match status" value="1"/>
</dbReference>
<evidence type="ECO:0000256" key="3">
    <source>
        <dbReference type="ARBA" id="ARBA00022448"/>
    </source>
</evidence>
<dbReference type="NCBIfam" id="TIGR00203">
    <property type="entry name" value="cydB"/>
    <property type="match status" value="1"/>
</dbReference>
<feature type="transmembrane region" description="Helical" evidence="12">
    <location>
        <begin position="261"/>
        <end position="283"/>
    </location>
</feature>
<evidence type="ECO:0000256" key="10">
    <source>
        <dbReference type="ARBA" id="ARBA00023004"/>
    </source>
</evidence>
<keyword evidence="10" id="KW-0408">Iron</keyword>
<dbReference type="InterPro" id="IPR003317">
    <property type="entry name" value="Cyt-d_oxidase_su2"/>
</dbReference>
<evidence type="ECO:0000256" key="8">
    <source>
        <dbReference type="ARBA" id="ARBA00022982"/>
    </source>
</evidence>
<proteinExistence type="inferred from homology"/>
<dbReference type="EMBL" id="CP136862">
    <property type="protein sequence ID" value="WOJ91338.1"/>
    <property type="molecule type" value="Genomic_DNA"/>
</dbReference>
<name>A0ABZ0HX94_9HYPH</name>
<keyword evidence="8" id="KW-0249">Electron transport</keyword>
<feature type="transmembrane region" description="Helical" evidence="12">
    <location>
        <begin position="162"/>
        <end position="190"/>
    </location>
</feature>
<protein>
    <submittedName>
        <fullName evidence="13">Cytochrome d ubiquinol oxidase subunit II</fullName>
    </submittedName>
</protein>
<keyword evidence="9 12" id="KW-1133">Transmembrane helix</keyword>
<evidence type="ECO:0000256" key="2">
    <source>
        <dbReference type="ARBA" id="ARBA00007543"/>
    </source>
</evidence>
<dbReference type="RefSeq" id="WP_407340934.1">
    <property type="nucleotide sequence ID" value="NZ_CP136862.1"/>
</dbReference>
<keyword evidence="3" id="KW-0813">Transport</keyword>
<comment type="similarity">
    <text evidence="2">Belongs to the cytochrome ubiquinol oxidase subunit 2 family.</text>
</comment>
<keyword evidence="4" id="KW-1003">Cell membrane</keyword>
<sequence>MLDYETLRLIWWVLLGALLIGFAVMDGFDLGAVILLPFVGRTDAERRIVVNTVGPFWEGNQVWLILGGGAIFAAWPTLYAVAFSGFYLAMFLVLAALILRPVGFTFRSKVDDPRWRSIWDWVLFVSGLVPALIFGVALGNALRGVPFRFDDAMRMTYEGGLLGLLNPFALLCGLVSCAMLIMHGGAYLALKADQPVADRAAAAARTAALVLVVLFAVGGLCIAFLISGYKITSDLDHGGPSNPLFKIVATGAGLWLSNYKLYPLTLIAPALVFLGAILTMFLLHAQKNGMAFVVSGLAVAGVVATAGLSVFPFLLPSSLDPNVSLTVWDSSSSRLTLLIMLIVTIVLLPIVLAYTSFVYSVLRGRVTVAYVEKNNSSVY</sequence>
<feature type="transmembrane region" description="Helical" evidence="12">
    <location>
        <begin position="202"/>
        <end position="226"/>
    </location>
</feature>
<keyword evidence="14" id="KW-1185">Reference proteome</keyword>
<dbReference type="Proteomes" id="UP001626536">
    <property type="component" value="Chromosome"/>
</dbReference>
<evidence type="ECO:0000313" key="14">
    <source>
        <dbReference type="Proteomes" id="UP001626536"/>
    </source>
</evidence>
<feature type="transmembrane region" description="Helical" evidence="12">
    <location>
        <begin position="61"/>
        <end position="80"/>
    </location>
</feature>